<proteinExistence type="inferred from homology"/>
<dbReference type="PANTHER" id="PTHR33365:SF11">
    <property type="entry name" value="TAT PATHWAY SIGNAL SEQUENCE"/>
    <property type="match status" value="1"/>
</dbReference>
<protein>
    <submittedName>
        <fullName evidence="5">Uncharacterized protein</fullName>
    </submittedName>
</protein>
<dbReference type="HOGENOM" id="CLU_042941_4_0_1"/>
<dbReference type="GO" id="GO:0043386">
    <property type="term" value="P:mycotoxin biosynthetic process"/>
    <property type="evidence" value="ECO:0007669"/>
    <property type="project" value="InterPro"/>
</dbReference>
<evidence type="ECO:0000313" key="6">
    <source>
        <dbReference type="Proteomes" id="UP000001294"/>
    </source>
</evidence>
<evidence type="ECO:0000256" key="1">
    <source>
        <dbReference type="ARBA" id="ARBA00004685"/>
    </source>
</evidence>
<reference evidence="6" key="1">
    <citation type="journal article" date="2015" name="Genome Announc.">
        <title>Genome sequence of the AIDS-associated pathogen Penicillium marneffei (ATCC18224) and its near taxonomic relative Talaromyces stipitatus (ATCC10500).</title>
        <authorList>
            <person name="Nierman W.C."/>
            <person name="Fedorova-Abrams N.D."/>
            <person name="Andrianopoulos A."/>
        </authorList>
    </citation>
    <scope>NUCLEOTIDE SEQUENCE [LARGE SCALE GENOMIC DNA]</scope>
    <source>
        <strain evidence="6">ATCC 18224 / CBS 334.59 / QM 7333</strain>
    </source>
</reference>
<sequence length="253" mass="29530">MGQPEYSRLDEDEEQSKQYEQENLLRSSYRSQLSRSPFLYILDFLLVLAVAFLLFRRHAYEKVRQFDLGSDITGYVPQIDHRLVTFTKEPQFISNHSSLESLRKAREHWKTLVPPGQGFVEVDDELVKGRAMPKRITWKQDGKEDKYMYGTAIVHSIHCLYSIMAEYDALALGLKSLPRDTLHMDHCFDYIRQSLMCAGDTSIAGEDFPGGSYQFEVVHVCRNWDQIYDWLDANRASDKWQFGEEELSWVPPD</sequence>
<gene>
    <name evidence="5" type="ORF">PMAA_054080</name>
</gene>
<evidence type="ECO:0000256" key="2">
    <source>
        <dbReference type="ARBA" id="ARBA00023002"/>
    </source>
</evidence>
<name>B6QKI0_TALMQ</name>
<keyword evidence="4" id="KW-0812">Transmembrane</keyword>
<evidence type="ECO:0000313" key="5">
    <source>
        <dbReference type="EMBL" id="EEA21607.1"/>
    </source>
</evidence>
<keyword evidence="4" id="KW-0472">Membrane</keyword>
<dbReference type="Pfam" id="PF11807">
    <property type="entry name" value="UstYa"/>
    <property type="match status" value="1"/>
</dbReference>
<comment type="pathway">
    <text evidence="1">Mycotoxin biosynthesis.</text>
</comment>
<dbReference type="Proteomes" id="UP000001294">
    <property type="component" value="Unassembled WGS sequence"/>
</dbReference>
<keyword evidence="2" id="KW-0560">Oxidoreductase</keyword>
<dbReference type="VEuPathDB" id="FungiDB:PMAA_054080"/>
<organism evidence="5 6">
    <name type="scientific">Talaromyces marneffei (strain ATCC 18224 / CBS 334.59 / QM 7333)</name>
    <name type="common">Penicillium marneffei</name>
    <dbReference type="NCBI Taxonomy" id="441960"/>
    <lineage>
        <taxon>Eukaryota</taxon>
        <taxon>Fungi</taxon>
        <taxon>Dikarya</taxon>
        <taxon>Ascomycota</taxon>
        <taxon>Pezizomycotina</taxon>
        <taxon>Eurotiomycetes</taxon>
        <taxon>Eurotiomycetidae</taxon>
        <taxon>Eurotiales</taxon>
        <taxon>Trichocomaceae</taxon>
        <taxon>Talaromyces</taxon>
        <taxon>Talaromyces sect. Talaromyces</taxon>
    </lineage>
</organism>
<dbReference type="PANTHER" id="PTHR33365">
    <property type="entry name" value="YALI0B05434P"/>
    <property type="match status" value="1"/>
</dbReference>
<dbReference type="AlphaFoldDB" id="B6QKI0"/>
<comment type="similarity">
    <text evidence="3">Belongs to the ustYa family.</text>
</comment>
<feature type="transmembrane region" description="Helical" evidence="4">
    <location>
        <begin position="37"/>
        <end position="55"/>
    </location>
</feature>
<keyword evidence="4" id="KW-1133">Transmembrane helix</keyword>
<dbReference type="PhylomeDB" id="B6QKI0"/>
<dbReference type="GO" id="GO:0016491">
    <property type="term" value="F:oxidoreductase activity"/>
    <property type="evidence" value="ECO:0007669"/>
    <property type="project" value="UniProtKB-KW"/>
</dbReference>
<evidence type="ECO:0000256" key="4">
    <source>
        <dbReference type="SAM" id="Phobius"/>
    </source>
</evidence>
<dbReference type="InterPro" id="IPR021765">
    <property type="entry name" value="UstYa-like"/>
</dbReference>
<evidence type="ECO:0000256" key="3">
    <source>
        <dbReference type="ARBA" id="ARBA00035112"/>
    </source>
</evidence>
<dbReference type="EMBL" id="DS995903">
    <property type="protein sequence ID" value="EEA21607.1"/>
    <property type="molecule type" value="Genomic_DNA"/>
</dbReference>
<accession>B6QKI0</accession>
<keyword evidence="6" id="KW-1185">Reference proteome</keyword>
<dbReference type="OrthoDB" id="3687641at2759"/>